<evidence type="ECO:0000256" key="1">
    <source>
        <dbReference type="SAM" id="MobiDB-lite"/>
    </source>
</evidence>
<dbReference type="Proteomes" id="UP000709336">
    <property type="component" value="Unassembled WGS sequence"/>
</dbReference>
<gene>
    <name evidence="3" type="ORF">HCJ96_14440</name>
</gene>
<comment type="caution">
    <text evidence="3">The sequence shown here is derived from an EMBL/GenBank/DDBJ whole genome shotgun (WGS) entry which is preliminary data.</text>
</comment>
<evidence type="ECO:0008006" key="5">
    <source>
        <dbReference type="Google" id="ProtNLM"/>
    </source>
</evidence>
<feature type="transmembrane region" description="Helical" evidence="2">
    <location>
        <begin position="114"/>
        <end position="139"/>
    </location>
</feature>
<proteinExistence type="predicted"/>
<organism evidence="3 4">
    <name type="scientific">Alteromonas ponticola</name>
    <dbReference type="NCBI Taxonomy" id="2720613"/>
    <lineage>
        <taxon>Bacteria</taxon>
        <taxon>Pseudomonadati</taxon>
        <taxon>Pseudomonadota</taxon>
        <taxon>Gammaproteobacteria</taxon>
        <taxon>Alteromonadales</taxon>
        <taxon>Alteromonadaceae</taxon>
        <taxon>Alteromonas/Salinimonas group</taxon>
        <taxon>Alteromonas</taxon>
    </lineage>
</organism>
<keyword evidence="4" id="KW-1185">Reference proteome</keyword>
<protein>
    <recommendedName>
        <fullName evidence="5">Phage holin family protein</fullName>
    </recommendedName>
</protein>
<dbReference type="RefSeq" id="WP_169211776.1">
    <property type="nucleotide sequence ID" value="NZ_JAATNW010000007.1"/>
</dbReference>
<keyword evidence="2" id="KW-0812">Transmembrane</keyword>
<evidence type="ECO:0000313" key="3">
    <source>
        <dbReference type="EMBL" id="NMH61227.1"/>
    </source>
</evidence>
<accession>A0ABX1R6X9</accession>
<feature type="compositionally biased region" description="Polar residues" evidence="1">
    <location>
        <begin position="1"/>
        <end position="12"/>
    </location>
</feature>
<dbReference type="EMBL" id="JAATNW010000007">
    <property type="protein sequence ID" value="NMH61227.1"/>
    <property type="molecule type" value="Genomic_DNA"/>
</dbReference>
<reference evidence="3 4" key="1">
    <citation type="submission" date="2020-03" db="EMBL/GenBank/DDBJ databases">
        <title>Alteromonas ponticola sp. nov., isolated from seawater.</title>
        <authorList>
            <person name="Yoon J.-H."/>
            <person name="Kim Y.-O."/>
        </authorList>
    </citation>
    <scope>NUCLEOTIDE SEQUENCE [LARGE SCALE GENOMIC DNA]</scope>
    <source>
        <strain evidence="3 4">MYP5</strain>
    </source>
</reference>
<keyword evidence="2" id="KW-1133">Transmembrane helix</keyword>
<evidence type="ECO:0000256" key="2">
    <source>
        <dbReference type="SAM" id="Phobius"/>
    </source>
</evidence>
<name>A0ABX1R6X9_9ALTE</name>
<feature type="transmembrane region" description="Helical" evidence="2">
    <location>
        <begin position="82"/>
        <end position="102"/>
    </location>
</feature>
<evidence type="ECO:0000313" key="4">
    <source>
        <dbReference type="Proteomes" id="UP000709336"/>
    </source>
</evidence>
<keyword evidence="2" id="KW-0472">Membrane</keyword>
<feature type="region of interest" description="Disordered" evidence="1">
    <location>
        <begin position="1"/>
        <end position="34"/>
    </location>
</feature>
<sequence length="161" mass="17372">MSNSNSQRQQPPYSADEKDPHCPASDTGRASDCNEETSIYDEASIARTIEVAKNAFELKKQELQAVGEVVAAETELLKKSTVITVASLVTAFVFSCFSWIAINVLLGMGLVDLGLHYLLSGAIVFALNVSVVIFALIVAHNMTKRISLRPIFEALLGKAGN</sequence>